<evidence type="ECO:0000313" key="4">
    <source>
        <dbReference type="Proteomes" id="UP000886520"/>
    </source>
</evidence>
<dbReference type="PANTHER" id="PTHR15315:SF102">
    <property type="entry name" value="RING-TYPE DOMAIN-CONTAINING PROTEIN"/>
    <property type="match status" value="1"/>
</dbReference>
<name>A0A9D4U886_ADICA</name>
<reference evidence="3" key="1">
    <citation type="submission" date="2021-01" db="EMBL/GenBank/DDBJ databases">
        <title>Adiantum capillus-veneris genome.</title>
        <authorList>
            <person name="Fang Y."/>
            <person name="Liao Q."/>
        </authorList>
    </citation>
    <scope>NUCLEOTIDE SEQUENCE</scope>
    <source>
        <strain evidence="3">H3</strain>
        <tissue evidence="3">Leaf</tissue>
    </source>
</reference>
<dbReference type="SMART" id="SM00184">
    <property type="entry name" value="RING"/>
    <property type="match status" value="1"/>
</dbReference>
<dbReference type="GO" id="GO:0008270">
    <property type="term" value="F:zinc ion binding"/>
    <property type="evidence" value="ECO:0007669"/>
    <property type="project" value="UniProtKB-KW"/>
</dbReference>
<dbReference type="OrthoDB" id="1630758at2759"/>
<dbReference type="Pfam" id="PF13920">
    <property type="entry name" value="zf-C3HC4_3"/>
    <property type="match status" value="1"/>
</dbReference>
<proteinExistence type="predicted"/>
<dbReference type="GO" id="GO:0061630">
    <property type="term" value="F:ubiquitin protein ligase activity"/>
    <property type="evidence" value="ECO:0007669"/>
    <property type="project" value="TreeGrafter"/>
</dbReference>
<dbReference type="PANTHER" id="PTHR15315">
    <property type="entry name" value="RING FINGER PROTEIN 41, 151"/>
    <property type="match status" value="1"/>
</dbReference>
<dbReference type="Proteomes" id="UP000886520">
    <property type="component" value="Chromosome 21"/>
</dbReference>
<feature type="domain" description="RING-type" evidence="2">
    <location>
        <begin position="173"/>
        <end position="211"/>
    </location>
</feature>
<keyword evidence="4" id="KW-1185">Reference proteome</keyword>
<dbReference type="InterPro" id="IPR013083">
    <property type="entry name" value="Znf_RING/FYVE/PHD"/>
</dbReference>
<evidence type="ECO:0000313" key="3">
    <source>
        <dbReference type="EMBL" id="KAI5063321.1"/>
    </source>
</evidence>
<sequence length="268" mass="30652">MKFEGPITAVFVRMHVKRGCSIKKHCEHSRFLNESLKLLEADIQHANTLSLGFPKEDDDVCLQMRLDVGPSFLLCLFSWADCRLVGALGLLRIFIYKVLKDGTTTMCCHERRASLREFYGYILPSLELLEGCGFVKEETHRQKAVCKDEDRQGINSSRAEHHSLTDAERDQECAICLEIVPKVVLPSCGHSLCLECHTKWKQRSASCPFCRGSLEHVSFKDLWFLMDCNEPLDLETYNKDNLRRLFNYVEKLPLVVPNNCSSHGERGP</sequence>
<dbReference type="InterPro" id="IPR001841">
    <property type="entry name" value="Znf_RING"/>
</dbReference>
<organism evidence="3 4">
    <name type="scientific">Adiantum capillus-veneris</name>
    <name type="common">Maidenhair fern</name>
    <dbReference type="NCBI Taxonomy" id="13818"/>
    <lineage>
        <taxon>Eukaryota</taxon>
        <taxon>Viridiplantae</taxon>
        <taxon>Streptophyta</taxon>
        <taxon>Embryophyta</taxon>
        <taxon>Tracheophyta</taxon>
        <taxon>Polypodiopsida</taxon>
        <taxon>Polypodiidae</taxon>
        <taxon>Polypodiales</taxon>
        <taxon>Pteridineae</taxon>
        <taxon>Pteridaceae</taxon>
        <taxon>Vittarioideae</taxon>
        <taxon>Adiantum</taxon>
    </lineage>
</organism>
<dbReference type="Gene3D" id="3.30.40.10">
    <property type="entry name" value="Zinc/RING finger domain, C3HC4 (zinc finger)"/>
    <property type="match status" value="1"/>
</dbReference>
<dbReference type="AlphaFoldDB" id="A0A9D4U886"/>
<dbReference type="SUPFAM" id="SSF57850">
    <property type="entry name" value="RING/U-box"/>
    <property type="match status" value="1"/>
</dbReference>
<dbReference type="GO" id="GO:0016567">
    <property type="term" value="P:protein ubiquitination"/>
    <property type="evidence" value="ECO:0007669"/>
    <property type="project" value="TreeGrafter"/>
</dbReference>
<accession>A0A9D4U886</accession>
<evidence type="ECO:0000259" key="2">
    <source>
        <dbReference type="PROSITE" id="PS50089"/>
    </source>
</evidence>
<protein>
    <recommendedName>
        <fullName evidence="2">RING-type domain-containing protein</fullName>
    </recommendedName>
</protein>
<keyword evidence="1" id="KW-0862">Zinc</keyword>
<keyword evidence="1" id="KW-0479">Metal-binding</keyword>
<dbReference type="EMBL" id="JABFUD020000021">
    <property type="protein sequence ID" value="KAI5063321.1"/>
    <property type="molecule type" value="Genomic_DNA"/>
</dbReference>
<comment type="caution">
    <text evidence="3">The sequence shown here is derived from an EMBL/GenBank/DDBJ whole genome shotgun (WGS) entry which is preliminary data.</text>
</comment>
<gene>
    <name evidence="3" type="ORF">GOP47_0021868</name>
</gene>
<evidence type="ECO:0000256" key="1">
    <source>
        <dbReference type="PROSITE-ProRule" id="PRU00175"/>
    </source>
</evidence>
<dbReference type="PROSITE" id="PS50089">
    <property type="entry name" value="ZF_RING_2"/>
    <property type="match status" value="1"/>
</dbReference>
<keyword evidence="1" id="KW-0863">Zinc-finger</keyword>